<dbReference type="GO" id="GO:0003677">
    <property type="term" value="F:DNA binding"/>
    <property type="evidence" value="ECO:0007669"/>
    <property type="project" value="InterPro"/>
</dbReference>
<proteinExistence type="predicted"/>
<evidence type="ECO:0000313" key="3">
    <source>
        <dbReference type="Proteomes" id="UP000177870"/>
    </source>
</evidence>
<gene>
    <name evidence="2" type="ORF">BJP34_21860</name>
</gene>
<evidence type="ECO:0000313" key="2">
    <source>
        <dbReference type="EMBL" id="AOX01732.1"/>
    </source>
</evidence>
<dbReference type="Pfam" id="PF01609">
    <property type="entry name" value="DDE_Tnp_1"/>
    <property type="match status" value="1"/>
</dbReference>
<protein>
    <recommendedName>
        <fullName evidence="1">Transposase IS4-like domain-containing protein</fullName>
    </recommendedName>
</protein>
<dbReference type="GO" id="GO:0006313">
    <property type="term" value="P:DNA transposition"/>
    <property type="evidence" value="ECO:0007669"/>
    <property type="project" value="InterPro"/>
</dbReference>
<dbReference type="InterPro" id="IPR002559">
    <property type="entry name" value="Transposase_11"/>
</dbReference>
<dbReference type="KEGG" id="mpro:BJP34_21860"/>
<dbReference type="STRING" id="1458985.BJP34_21860"/>
<feature type="domain" description="Transposase IS4-like" evidence="1">
    <location>
        <begin position="5"/>
        <end position="99"/>
    </location>
</feature>
<dbReference type="EMBL" id="CP017599">
    <property type="protein sequence ID" value="AOX01732.1"/>
    <property type="molecule type" value="Genomic_DNA"/>
</dbReference>
<dbReference type="GO" id="GO:0004803">
    <property type="term" value="F:transposase activity"/>
    <property type="evidence" value="ECO:0007669"/>
    <property type="project" value="InterPro"/>
</dbReference>
<name>A0A1D8TVP8_9CYAN</name>
<accession>A0A1D8TVP8</accession>
<reference evidence="3" key="1">
    <citation type="submission" date="2016-10" db="EMBL/GenBank/DDBJ databases">
        <title>Comparative genomics uncovers the prolific and rare metabolic potential of the cyanobacterial genus Moorea.</title>
        <authorList>
            <person name="Leao T."/>
            <person name="Castelao G."/>
            <person name="Korobeynikov A."/>
            <person name="Monroe E.A."/>
            <person name="Podell S."/>
            <person name="Glukhov E."/>
            <person name="Allen E."/>
            <person name="Gerwick W.H."/>
            <person name="Gerwick L."/>
        </authorList>
    </citation>
    <scope>NUCLEOTIDE SEQUENCE [LARGE SCALE GENOMIC DNA]</scope>
    <source>
        <strain evidence="3">PAL-8-15-08-1</strain>
    </source>
</reference>
<evidence type="ECO:0000259" key="1">
    <source>
        <dbReference type="Pfam" id="PF01609"/>
    </source>
</evidence>
<dbReference type="Proteomes" id="UP000177870">
    <property type="component" value="Chromosome"/>
</dbReference>
<dbReference type="AlphaFoldDB" id="A0A1D8TVP8"/>
<organism evidence="2 3">
    <name type="scientific">Moorena producens PAL-8-15-08-1</name>
    <dbReference type="NCBI Taxonomy" id="1458985"/>
    <lineage>
        <taxon>Bacteria</taxon>
        <taxon>Bacillati</taxon>
        <taxon>Cyanobacteriota</taxon>
        <taxon>Cyanophyceae</taxon>
        <taxon>Coleofasciculales</taxon>
        <taxon>Coleofasciculaceae</taxon>
        <taxon>Moorena</taxon>
    </lineage>
</organism>
<sequence>MLVQGKPLTFLLSPGHRNESIFFEQLMELRAVKRSGRGRPRIRPKRVVGDKGYTGRRIRNYLRRRGIRFTFSKTQGMNYIVAPLTREIYRQRNLIELAINRPLTVSPHRYPIGKTCYKLYSYVRNRINFVVVIV</sequence>